<comment type="caution">
    <text evidence="2">The sequence shown here is derived from an EMBL/GenBank/DDBJ whole genome shotgun (WGS) entry which is preliminary data.</text>
</comment>
<organism evidence="2 3">
    <name type="scientific">Portunus trituberculatus</name>
    <name type="common">Swimming crab</name>
    <name type="synonym">Neptunus trituberculatus</name>
    <dbReference type="NCBI Taxonomy" id="210409"/>
    <lineage>
        <taxon>Eukaryota</taxon>
        <taxon>Metazoa</taxon>
        <taxon>Ecdysozoa</taxon>
        <taxon>Arthropoda</taxon>
        <taxon>Crustacea</taxon>
        <taxon>Multicrustacea</taxon>
        <taxon>Malacostraca</taxon>
        <taxon>Eumalacostraca</taxon>
        <taxon>Eucarida</taxon>
        <taxon>Decapoda</taxon>
        <taxon>Pleocyemata</taxon>
        <taxon>Brachyura</taxon>
        <taxon>Eubrachyura</taxon>
        <taxon>Portunoidea</taxon>
        <taxon>Portunidae</taxon>
        <taxon>Portuninae</taxon>
        <taxon>Portunus</taxon>
    </lineage>
</organism>
<accession>A0A5B7F1P9</accession>
<dbReference type="EMBL" id="VSRR010004279">
    <property type="protein sequence ID" value="MPC39159.1"/>
    <property type="molecule type" value="Genomic_DNA"/>
</dbReference>
<keyword evidence="3" id="KW-1185">Reference proteome</keyword>
<dbReference type="AlphaFoldDB" id="A0A5B7F1P9"/>
<feature type="compositionally biased region" description="Acidic residues" evidence="1">
    <location>
        <begin position="7"/>
        <end position="21"/>
    </location>
</feature>
<reference evidence="2 3" key="1">
    <citation type="submission" date="2019-05" db="EMBL/GenBank/DDBJ databases">
        <title>Another draft genome of Portunus trituberculatus and its Hox gene families provides insights of decapod evolution.</title>
        <authorList>
            <person name="Jeong J.-H."/>
            <person name="Song I."/>
            <person name="Kim S."/>
            <person name="Choi T."/>
            <person name="Kim D."/>
            <person name="Ryu S."/>
            <person name="Kim W."/>
        </authorList>
    </citation>
    <scope>NUCLEOTIDE SEQUENCE [LARGE SCALE GENOMIC DNA]</scope>
    <source>
        <tissue evidence="2">Muscle</tissue>
    </source>
</reference>
<proteinExistence type="predicted"/>
<dbReference type="Proteomes" id="UP000324222">
    <property type="component" value="Unassembled WGS sequence"/>
</dbReference>
<evidence type="ECO:0000256" key="1">
    <source>
        <dbReference type="SAM" id="MobiDB-lite"/>
    </source>
</evidence>
<sequence>MCSEGGGGDDDDNDDDDDDDDSIYKIFAHARALGSLLSGKGTAALQAAEPARRPLPWVNY</sequence>
<feature type="region of interest" description="Disordered" evidence="1">
    <location>
        <begin position="1"/>
        <end position="21"/>
    </location>
</feature>
<name>A0A5B7F1P9_PORTR</name>
<protein>
    <submittedName>
        <fullName evidence="2">Uncharacterized protein</fullName>
    </submittedName>
</protein>
<evidence type="ECO:0000313" key="2">
    <source>
        <dbReference type="EMBL" id="MPC39159.1"/>
    </source>
</evidence>
<evidence type="ECO:0000313" key="3">
    <source>
        <dbReference type="Proteomes" id="UP000324222"/>
    </source>
</evidence>
<gene>
    <name evidence="2" type="ORF">E2C01_032682</name>
</gene>